<evidence type="ECO:0000313" key="3">
    <source>
        <dbReference type="Proteomes" id="UP001319200"/>
    </source>
</evidence>
<dbReference type="PANTHER" id="PTHR36919:SF3">
    <property type="entry name" value="BLL5882 PROTEIN"/>
    <property type="match status" value="1"/>
</dbReference>
<feature type="domain" description="DUF2147" evidence="1">
    <location>
        <begin position="22"/>
        <end position="138"/>
    </location>
</feature>
<keyword evidence="3" id="KW-1185">Reference proteome</keyword>
<dbReference type="PANTHER" id="PTHR36919">
    <property type="entry name" value="BLR1215 PROTEIN"/>
    <property type="match status" value="1"/>
</dbReference>
<accession>A0AAP2DGG4</accession>
<proteinExistence type="predicted"/>
<dbReference type="RefSeq" id="WP_254160426.1">
    <property type="nucleotide sequence ID" value="NZ_JAHESF010000002.1"/>
</dbReference>
<dbReference type="Gene3D" id="2.40.128.520">
    <property type="match status" value="1"/>
</dbReference>
<dbReference type="Proteomes" id="UP001319200">
    <property type="component" value="Unassembled WGS sequence"/>
</dbReference>
<dbReference type="InterPro" id="IPR019223">
    <property type="entry name" value="DUF2147"/>
</dbReference>
<dbReference type="AlphaFoldDB" id="A0AAP2DGG4"/>
<reference evidence="2 3" key="1">
    <citation type="submission" date="2021-05" db="EMBL/GenBank/DDBJ databases">
        <title>A Polyphasic approach of four new species of the genus Ohtaekwangia: Ohtaekwangia histidinii sp. nov., Ohtaekwangia cretensis sp. nov., Ohtaekwangia indiensis sp. nov., Ohtaekwangia reichenbachii sp. nov. from diverse environment.</title>
        <authorList>
            <person name="Octaviana S."/>
        </authorList>
    </citation>
    <scope>NUCLEOTIDE SEQUENCE [LARGE SCALE GENOMIC DNA]</scope>
    <source>
        <strain evidence="2 3">PWU4</strain>
    </source>
</reference>
<organism evidence="2 3">
    <name type="scientific">Chryseosolibacter histidini</name>
    <dbReference type="NCBI Taxonomy" id="2782349"/>
    <lineage>
        <taxon>Bacteria</taxon>
        <taxon>Pseudomonadati</taxon>
        <taxon>Bacteroidota</taxon>
        <taxon>Cytophagia</taxon>
        <taxon>Cytophagales</taxon>
        <taxon>Chryseotaleaceae</taxon>
        <taxon>Chryseosolibacter</taxon>
    </lineage>
</organism>
<dbReference type="EMBL" id="JAHESF010000002">
    <property type="protein sequence ID" value="MBT1695756.1"/>
    <property type="molecule type" value="Genomic_DNA"/>
</dbReference>
<gene>
    <name evidence="2" type="ORF">KK083_02630</name>
</gene>
<name>A0AAP2DGG4_9BACT</name>
<sequence>MKFLPFVFIIISIAGNCQSITGRWTTIDDDSGEEKSIVEIAERGGKFYGKVVKIFVKPGDDPDPVCKDCPADDTRHNKKIIGMEIIRDLKKSGDEYADGDILDPEIGKVYRCKLWIEGGNLKVRGYWGPFFRTQTWKRVL</sequence>
<dbReference type="Pfam" id="PF09917">
    <property type="entry name" value="DUF2147"/>
    <property type="match status" value="1"/>
</dbReference>
<comment type="caution">
    <text evidence="2">The sequence shown here is derived from an EMBL/GenBank/DDBJ whole genome shotgun (WGS) entry which is preliminary data.</text>
</comment>
<protein>
    <submittedName>
        <fullName evidence="2">DUF2147 domain-containing protein</fullName>
    </submittedName>
</protein>
<evidence type="ECO:0000313" key="2">
    <source>
        <dbReference type="EMBL" id="MBT1695756.1"/>
    </source>
</evidence>
<evidence type="ECO:0000259" key="1">
    <source>
        <dbReference type="Pfam" id="PF09917"/>
    </source>
</evidence>